<dbReference type="EnsemblMetazoa" id="XM_019898726.1">
    <property type="protein sequence ID" value="XP_019754285.1"/>
    <property type="gene ID" value="LOC109533415"/>
</dbReference>
<organism evidence="2 3">
    <name type="scientific">Dendroctonus ponderosae</name>
    <name type="common">Mountain pine beetle</name>
    <dbReference type="NCBI Taxonomy" id="77166"/>
    <lineage>
        <taxon>Eukaryota</taxon>
        <taxon>Metazoa</taxon>
        <taxon>Ecdysozoa</taxon>
        <taxon>Arthropoda</taxon>
        <taxon>Hexapoda</taxon>
        <taxon>Insecta</taxon>
        <taxon>Pterygota</taxon>
        <taxon>Neoptera</taxon>
        <taxon>Endopterygota</taxon>
        <taxon>Coleoptera</taxon>
        <taxon>Polyphaga</taxon>
        <taxon>Cucujiformia</taxon>
        <taxon>Curculionidae</taxon>
        <taxon>Scolytinae</taxon>
        <taxon>Dendroctonus</taxon>
    </lineage>
</organism>
<feature type="signal peptide" evidence="1">
    <location>
        <begin position="1"/>
        <end position="18"/>
    </location>
</feature>
<evidence type="ECO:0000313" key="3">
    <source>
        <dbReference type="Proteomes" id="UP000019118"/>
    </source>
</evidence>
<evidence type="ECO:0000313" key="2">
    <source>
        <dbReference type="EnsemblMetazoa" id="XP_019754285.1"/>
    </source>
</evidence>
<proteinExistence type="predicted"/>
<dbReference type="AlphaFoldDB" id="A0AAR5NZQ2"/>
<keyword evidence="3" id="KW-1185">Reference proteome</keyword>
<feature type="chain" id="PRO_5043456707" evidence="1">
    <location>
        <begin position="19"/>
        <end position="188"/>
    </location>
</feature>
<dbReference type="GeneID" id="109533415"/>
<reference evidence="3" key="1">
    <citation type="journal article" date="2013" name="Genome Biol.">
        <title>Draft genome of the mountain pine beetle, Dendroctonus ponderosae Hopkins, a major forest pest.</title>
        <authorList>
            <person name="Keeling C.I."/>
            <person name="Yuen M.M."/>
            <person name="Liao N.Y."/>
            <person name="Docking T.R."/>
            <person name="Chan S.K."/>
            <person name="Taylor G.A."/>
            <person name="Palmquist D.L."/>
            <person name="Jackman S.D."/>
            <person name="Nguyen A."/>
            <person name="Li M."/>
            <person name="Henderson H."/>
            <person name="Janes J.K."/>
            <person name="Zhao Y."/>
            <person name="Pandoh P."/>
            <person name="Moore R."/>
            <person name="Sperling F.A."/>
            <person name="Huber D.P."/>
            <person name="Birol I."/>
            <person name="Jones S.J."/>
            <person name="Bohlmann J."/>
        </authorList>
    </citation>
    <scope>NUCLEOTIDE SEQUENCE</scope>
</reference>
<accession>A0AAR5NZQ2</accession>
<sequence length="188" mass="21024">MKMKHFFAILLLVPFSTGEDITEVDIVTSTQPPTSITENENVPPAINSVVNDYPTNYQPSVPNFGFGNSPPYILHNLLSQVFRPTKNTGKTYGPNVIAIIGDKPYISMEIFHKFAPFRWLMHAFQGKIQNICGFLAPPIGDDEFSFSNPQNNPPLVLGDEQTPVHGAKPDISRPVRIYNVPIGFRRKI</sequence>
<dbReference type="KEGG" id="dpa:109533415"/>
<keyword evidence="1" id="KW-0732">Signal</keyword>
<evidence type="ECO:0000256" key="1">
    <source>
        <dbReference type="SAM" id="SignalP"/>
    </source>
</evidence>
<reference evidence="2" key="2">
    <citation type="submission" date="2024-08" db="UniProtKB">
        <authorList>
            <consortium name="EnsemblMetazoa"/>
        </authorList>
    </citation>
    <scope>IDENTIFICATION</scope>
</reference>
<name>A0AAR5NZQ2_DENPD</name>
<dbReference type="Proteomes" id="UP000019118">
    <property type="component" value="Unassembled WGS sequence"/>
</dbReference>
<protein>
    <submittedName>
        <fullName evidence="2">Uncharacterized protein</fullName>
    </submittedName>
</protein>